<reference evidence="6" key="1">
    <citation type="submission" date="2015-02" db="EMBL/GenBank/DDBJ databases">
        <title>Draft Genome of Frankia sp. CpI1-S.</title>
        <authorList>
            <person name="Oshone R.T."/>
            <person name="Ngom M."/>
            <person name="Ghodhbane-Gtari F."/>
            <person name="Gtari M."/>
            <person name="Morris K."/>
            <person name="Thomas K."/>
            <person name="Sen A."/>
            <person name="Tisa L.S."/>
        </authorList>
    </citation>
    <scope>NUCLEOTIDE SEQUENCE [LARGE SCALE GENOMIC DNA]</scope>
    <source>
        <strain evidence="6">CpI1-S</strain>
    </source>
</reference>
<evidence type="ECO:0000313" key="6">
    <source>
        <dbReference type="Proteomes" id="UP000032545"/>
    </source>
</evidence>
<keyword evidence="6" id="KW-1185">Reference proteome</keyword>
<gene>
    <name evidence="5" type="ORF">FF36_00300</name>
</gene>
<dbReference type="EMBL" id="JYFN01000002">
    <property type="protein sequence ID" value="KJE25167.1"/>
    <property type="molecule type" value="Genomic_DNA"/>
</dbReference>
<dbReference type="Gene3D" id="3.40.50.2300">
    <property type="match status" value="2"/>
</dbReference>
<feature type="chain" id="PRO_5039662922" evidence="3">
    <location>
        <begin position="32"/>
        <end position="404"/>
    </location>
</feature>
<dbReference type="OrthoDB" id="3205435at2"/>
<evidence type="ECO:0000256" key="2">
    <source>
        <dbReference type="ARBA" id="ARBA00022729"/>
    </source>
</evidence>
<dbReference type="PROSITE" id="PS51257">
    <property type="entry name" value="PROKAR_LIPOPROTEIN"/>
    <property type="match status" value="1"/>
</dbReference>
<organism evidence="5 6">
    <name type="scientific">Frankia torreyi</name>
    <dbReference type="NCBI Taxonomy" id="1856"/>
    <lineage>
        <taxon>Bacteria</taxon>
        <taxon>Bacillati</taxon>
        <taxon>Actinomycetota</taxon>
        <taxon>Actinomycetes</taxon>
        <taxon>Frankiales</taxon>
        <taxon>Frankiaceae</taxon>
        <taxon>Frankia</taxon>
    </lineage>
</organism>
<dbReference type="SUPFAM" id="SSF53822">
    <property type="entry name" value="Periplasmic binding protein-like I"/>
    <property type="match status" value="1"/>
</dbReference>
<dbReference type="RefSeq" id="WP_044883109.1">
    <property type="nucleotide sequence ID" value="NZ_JYFN01000002.1"/>
</dbReference>
<dbReference type="Proteomes" id="UP000032545">
    <property type="component" value="Unassembled WGS sequence"/>
</dbReference>
<accession>A0A0D8BP33</accession>
<dbReference type="AlphaFoldDB" id="A0A0D8BP33"/>
<proteinExistence type="inferred from homology"/>
<dbReference type="InterPro" id="IPR028081">
    <property type="entry name" value="Leu-bd"/>
</dbReference>
<dbReference type="CDD" id="cd06341">
    <property type="entry name" value="PBP1_ABC_ligand_binding-like"/>
    <property type="match status" value="1"/>
</dbReference>
<name>A0A0D8BP33_9ACTN</name>
<keyword evidence="2 3" id="KW-0732">Signal</keyword>
<sequence length="404" mass="41947" precursor="true">MRRHVQLRLATVALTLTAATATGCASGAAGAAGDCDAPGVTKNAIHIGVVYPDTGAVSGPLQAARAGIDARLGAINAKGGVNGRKIFYDWRDDQGTPAANAIAARDLIEHQQVFGLIESTIAASGSAQYLNDQSVPVTGLAAEGIWSKYRNMFSFSYTTGAPVDTYGTFVKSRGGSRSVLLQTALSGGVSDVGTKLVQSMTAAGVSDGGTVSYTPGADNPAAVAQRVVDSGADTLLAITDTDALVQVLAQLRAAGHAPKVVMAVNGYDAGLLKRYGAGMAGVTVPLFYRPFESGGPAIAAYVDAMNRYAPQIDQPQQDIPLMSYIQTDMFVRGLEEAGDCPTRQGFIDGLRAVTNYDAEGLIQPIDIAHGQGRQTTCYAFVQVNDAGTAFDVVKEQLCGKEITS</sequence>
<evidence type="ECO:0000313" key="5">
    <source>
        <dbReference type="EMBL" id="KJE25167.1"/>
    </source>
</evidence>
<reference evidence="5 6" key="2">
    <citation type="journal article" date="2016" name="Genome Announc.">
        <title>Permanent Draft Genome Sequences for Two Variants of Frankia sp. Strain CpI1, the First Frankia Strain Isolated from Root Nodules of Comptonia peregrina.</title>
        <authorList>
            <person name="Oshone R."/>
            <person name="Hurst S.G.IV."/>
            <person name="Abebe-Akele F."/>
            <person name="Simpson S."/>
            <person name="Morris K."/>
            <person name="Thomas W.K."/>
            <person name="Tisa L.S."/>
        </authorList>
    </citation>
    <scope>NUCLEOTIDE SEQUENCE [LARGE SCALE GENOMIC DNA]</scope>
    <source>
        <strain evidence="6">CpI1-S</strain>
    </source>
</reference>
<evidence type="ECO:0000256" key="3">
    <source>
        <dbReference type="SAM" id="SignalP"/>
    </source>
</evidence>
<feature type="domain" description="Leucine-binding protein" evidence="4">
    <location>
        <begin position="45"/>
        <end position="387"/>
    </location>
</feature>
<feature type="signal peptide" evidence="3">
    <location>
        <begin position="1"/>
        <end position="31"/>
    </location>
</feature>
<dbReference type="PATRIC" id="fig|1502723.3.peg.339"/>
<dbReference type="InterPro" id="IPR028082">
    <property type="entry name" value="Peripla_BP_I"/>
</dbReference>
<dbReference type="Pfam" id="PF13458">
    <property type="entry name" value="Peripla_BP_6"/>
    <property type="match status" value="1"/>
</dbReference>
<dbReference type="PANTHER" id="PTHR47235">
    <property type="entry name" value="BLR6548 PROTEIN"/>
    <property type="match status" value="1"/>
</dbReference>
<comment type="caution">
    <text evidence="5">The sequence shown here is derived from an EMBL/GenBank/DDBJ whole genome shotgun (WGS) entry which is preliminary data.</text>
</comment>
<comment type="similarity">
    <text evidence="1">Belongs to the leucine-binding protein family.</text>
</comment>
<dbReference type="PANTHER" id="PTHR47235:SF1">
    <property type="entry name" value="BLR6548 PROTEIN"/>
    <property type="match status" value="1"/>
</dbReference>
<protein>
    <submittedName>
        <fullName evidence="5">Amino acid/amide ABC transporter substrate-binding protein, HAAT family</fullName>
    </submittedName>
</protein>
<evidence type="ECO:0000256" key="1">
    <source>
        <dbReference type="ARBA" id="ARBA00010062"/>
    </source>
</evidence>
<evidence type="ECO:0000259" key="4">
    <source>
        <dbReference type="Pfam" id="PF13458"/>
    </source>
</evidence>